<dbReference type="EMBL" id="MHRX01000036">
    <property type="protein sequence ID" value="OHA33068.1"/>
    <property type="molecule type" value="Genomic_DNA"/>
</dbReference>
<name>A0A1G2NAA8_9BACT</name>
<dbReference type="Proteomes" id="UP000176221">
    <property type="component" value="Unassembled WGS sequence"/>
</dbReference>
<dbReference type="AlphaFoldDB" id="A0A1G2NAA8"/>
<comment type="caution">
    <text evidence="2">The sequence shown here is derived from an EMBL/GenBank/DDBJ whole genome shotgun (WGS) entry which is preliminary data.</text>
</comment>
<sequence>MSNPAEYTEKSSDKAAPFSVDEQFFKRRVERKQSILDAATHLERLWEPIIEMWLNEGPHSHQEETFLGMKNEMRQFMGSLNLSNRSLGGRRRKYHDPLTYPIGPVAFVQWYILSEHLPIDIEELGLEDCIECISSESFDNVRFHKALVRVYIRYFQGHFPKPLTRTELRRADELLSKLKLEGDEKWEFANRFVNHLGFGACQKAGEAVGLSDEQFRSIVVNVQGKVEKLLAENFTDAMSLVSFASEAAGYRHQVELECEGAAKDRQSWHVQLAETKAAVQELLPFFQLFEWAAREQKWDQGNNLVEVGKELEDHLLSFLEQKMGVSKQVLIEKLDSFTSDVPEKSSSDSVEKVPSKSE</sequence>
<accession>A0A1G2NAA8</accession>
<dbReference type="STRING" id="1802319.A2928_00795"/>
<evidence type="ECO:0000313" key="3">
    <source>
        <dbReference type="Proteomes" id="UP000176221"/>
    </source>
</evidence>
<feature type="region of interest" description="Disordered" evidence="1">
    <location>
        <begin position="338"/>
        <end position="358"/>
    </location>
</feature>
<gene>
    <name evidence="2" type="ORF">A2928_00795</name>
</gene>
<proteinExistence type="predicted"/>
<evidence type="ECO:0000313" key="2">
    <source>
        <dbReference type="EMBL" id="OHA33068.1"/>
    </source>
</evidence>
<organism evidence="2 3">
    <name type="scientific">Candidatus Taylorbacteria bacterium RIFCSPLOWO2_01_FULL_45_15b</name>
    <dbReference type="NCBI Taxonomy" id="1802319"/>
    <lineage>
        <taxon>Bacteria</taxon>
        <taxon>Candidatus Tayloriibacteriota</taxon>
    </lineage>
</organism>
<evidence type="ECO:0000256" key="1">
    <source>
        <dbReference type="SAM" id="MobiDB-lite"/>
    </source>
</evidence>
<reference evidence="2 3" key="1">
    <citation type="journal article" date="2016" name="Nat. Commun.">
        <title>Thousands of microbial genomes shed light on interconnected biogeochemical processes in an aquifer system.</title>
        <authorList>
            <person name="Anantharaman K."/>
            <person name="Brown C.T."/>
            <person name="Hug L.A."/>
            <person name="Sharon I."/>
            <person name="Castelle C.J."/>
            <person name="Probst A.J."/>
            <person name="Thomas B.C."/>
            <person name="Singh A."/>
            <person name="Wilkins M.J."/>
            <person name="Karaoz U."/>
            <person name="Brodie E.L."/>
            <person name="Williams K.H."/>
            <person name="Hubbard S.S."/>
            <person name="Banfield J.F."/>
        </authorList>
    </citation>
    <scope>NUCLEOTIDE SEQUENCE [LARGE SCALE GENOMIC DNA]</scope>
</reference>
<protein>
    <submittedName>
        <fullName evidence="2">Uncharacterized protein</fullName>
    </submittedName>
</protein>